<dbReference type="Proteomes" id="UP001055879">
    <property type="component" value="Linkage Group LG02"/>
</dbReference>
<reference evidence="2" key="1">
    <citation type="journal article" date="2022" name="Mol. Ecol. Resour.">
        <title>The genomes of chicory, endive, great burdock and yacon provide insights into Asteraceae palaeo-polyploidization history and plant inulin production.</title>
        <authorList>
            <person name="Fan W."/>
            <person name="Wang S."/>
            <person name="Wang H."/>
            <person name="Wang A."/>
            <person name="Jiang F."/>
            <person name="Liu H."/>
            <person name="Zhao H."/>
            <person name="Xu D."/>
            <person name="Zhang Y."/>
        </authorList>
    </citation>
    <scope>NUCLEOTIDE SEQUENCE [LARGE SCALE GENOMIC DNA]</scope>
    <source>
        <strain evidence="2">cv. Niubang</strain>
    </source>
</reference>
<protein>
    <submittedName>
        <fullName evidence="1">Uncharacterized protein</fullName>
    </submittedName>
</protein>
<evidence type="ECO:0000313" key="2">
    <source>
        <dbReference type="Proteomes" id="UP001055879"/>
    </source>
</evidence>
<sequence>MDVKSAFLNGKLNEEVYVQQPPGFESTEFPKHVYHLDKALYGLKQAPGAWFSELMKSEFEMSLVGELTFILGLQVKQTPGGTFISQSKYVSDILKKYKINDSTSMKIPIATRVKLDSDPSGKSVDVKTYRGMIGSILYLTAIRPDIMFETFLCGRYQANPKESHLSAVNRVFRYLRGPPSLGIWYPKLSSFDLKAYTDADHAEAEHVAAASCCSKVIWMKTQLRDSGLQYYRIPILCDSKSAIAISVNPVQHSKTKHIDVRVSDLFSDIHIRVSDLISDVHIRVSDQT</sequence>
<organism evidence="1 2">
    <name type="scientific">Arctium lappa</name>
    <name type="common">Greater burdock</name>
    <name type="synonym">Lappa major</name>
    <dbReference type="NCBI Taxonomy" id="4217"/>
    <lineage>
        <taxon>Eukaryota</taxon>
        <taxon>Viridiplantae</taxon>
        <taxon>Streptophyta</taxon>
        <taxon>Embryophyta</taxon>
        <taxon>Tracheophyta</taxon>
        <taxon>Spermatophyta</taxon>
        <taxon>Magnoliopsida</taxon>
        <taxon>eudicotyledons</taxon>
        <taxon>Gunneridae</taxon>
        <taxon>Pentapetalae</taxon>
        <taxon>asterids</taxon>
        <taxon>campanulids</taxon>
        <taxon>Asterales</taxon>
        <taxon>Asteraceae</taxon>
        <taxon>Carduoideae</taxon>
        <taxon>Cardueae</taxon>
        <taxon>Arctiinae</taxon>
        <taxon>Arctium</taxon>
    </lineage>
</organism>
<name>A0ACB9EI94_ARCLA</name>
<proteinExistence type="predicted"/>
<dbReference type="EMBL" id="CM042048">
    <property type="protein sequence ID" value="KAI3758308.1"/>
    <property type="molecule type" value="Genomic_DNA"/>
</dbReference>
<comment type="caution">
    <text evidence="1">The sequence shown here is derived from an EMBL/GenBank/DDBJ whole genome shotgun (WGS) entry which is preliminary data.</text>
</comment>
<gene>
    <name evidence="1" type="ORF">L6452_05867</name>
</gene>
<reference evidence="1 2" key="2">
    <citation type="journal article" date="2022" name="Mol. Ecol. Resour.">
        <title>The genomes of chicory, endive, great burdock and yacon provide insights into Asteraceae paleo-polyploidization history and plant inulin production.</title>
        <authorList>
            <person name="Fan W."/>
            <person name="Wang S."/>
            <person name="Wang H."/>
            <person name="Wang A."/>
            <person name="Jiang F."/>
            <person name="Liu H."/>
            <person name="Zhao H."/>
            <person name="Xu D."/>
            <person name="Zhang Y."/>
        </authorList>
    </citation>
    <scope>NUCLEOTIDE SEQUENCE [LARGE SCALE GENOMIC DNA]</scope>
    <source>
        <strain evidence="2">cv. Niubang</strain>
    </source>
</reference>
<accession>A0ACB9EI94</accession>
<evidence type="ECO:0000313" key="1">
    <source>
        <dbReference type="EMBL" id="KAI3758308.1"/>
    </source>
</evidence>
<keyword evidence="2" id="KW-1185">Reference proteome</keyword>